<sequence length="21" mass="2468">MGSSWFPSRNFWAGVRRDSHS</sequence>
<dbReference type="EMBL" id="CH954181">
    <property type="protein sequence ID" value="EDV49025.1"/>
    <property type="molecule type" value="Genomic_DNA"/>
</dbReference>
<evidence type="ECO:0000313" key="1">
    <source>
        <dbReference type="EMBL" id="EDV49025.1"/>
    </source>
</evidence>
<dbReference type="Proteomes" id="UP000008711">
    <property type="component" value="Unassembled WGS sequence"/>
</dbReference>
<protein>
    <submittedName>
        <fullName evidence="1">GG16507</fullName>
    </submittedName>
</protein>
<evidence type="ECO:0000313" key="2">
    <source>
        <dbReference type="Proteomes" id="UP000008711"/>
    </source>
</evidence>
<name>B3P3R9_DROER</name>
<accession>B3P3R9</accession>
<dbReference type="AlphaFoldDB" id="B3P3R9"/>
<reference evidence="1 2" key="2">
    <citation type="journal article" date="2008" name="Bioinformatics">
        <title>Assembly reconciliation.</title>
        <authorList>
            <person name="Zimin A.V."/>
            <person name="Smith D.R."/>
            <person name="Sutton G."/>
            <person name="Yorke J.A."/>
        </authorList>
    </citation>
    <scope>NUCLEOTIDE SEQUENCE [LARGE SCALE GENOMIC DNA]</scope>
    <source>
        <strain evidence="1 2">TSC#14021-0224.01</strain>
    </source>
</reference>
<dbReference type="HOGENOM" id="CLU_221971_0_0_1"/>
<organism evidence="1 2">
    <name type="scientific">Drosophila erecta</name>
    <name type="common">Fruit fly</name>
    <dbReference type="NCBI Taxonomy" id="7220"/>
    <lineage>
        <taxon>Eukaryota</taxon>
        <taxon>Metazoa</taxon>
        <taxon>Ecdysozoa</taxon>
        <taxon>Arthropoda</taxon>
        <taxon>Hexapoda</taxon>
        <taxon>Insecta</taxon>
        <taxon>Pterygota</taxon>
        <taxon>Neoptera</taxon>
        <taxon>Endopterygota</taxon>
        <taxon>Diptera</taxon>
        <taxon>Brachycera</taxon>
        <taxon>Muscomorpha</taxon>
        <taxon>Ephydroidea</taxon>
        <taxon>Drosophilidae</taxon>
        <taxon>Drosophila</taxon>
        <taxon>Sophophora</taxon>
    </lineage>
</organism>
<keyword evidence="2" id="KW-1185">Reference proteome</keyword>
<reference evidence="1 2" key="1">
    <citation type="journal article" date="2007" name="Nature">
        <title>Evolution of genes and genomes on the Drosophila phylogeny.</title>
        <authorList>
            <consortium name="Drosophila 12 Genomes Consortium"/>
            <person name="Clark A.G."/>
            <person name="Eisen M.B."/>
            <person name="Smith D.R."/>
            <person name="Bergman C.M."/>
            <person name="Oliver B."/>
            <person name="Markow T.A."/>
            <person name="Kaufman T.C."/>
            <person name="Kellis M."/>
            <person name="Gelbart W."/>
            <person name="Iyer V.N."/>
            <person name="Pollard D.A."/>
            <person name="Sackton T.B."/>
            <person name="Larracuente A.M."/>
            <person name="Singh N.D."/>
            <person name="Abad J.P."/>
            <person name="Abt D.N."/>
            <person name="Adryan B."/>
            <person name="Aguade M."/>
            <person name="Akashi H."/>
            <person name="Anderson W.W."/>
            <person name="Aquadro C.F."/>
            <person name="Ardell D.H."/>
            <person name="Arguello R."/>
            <person name="Artieri C.G."/>
            <person name="Barbash D.A."/>
            <person name="Barker D."/>
            <person name="Barsanti P."/>
            <person name="Batterham P."/>
            <person name="Batzoglou S."/>
            <person name="Begun D."/>
            <person name="Bhutkar A."/>
            <person name="Blanco E."/>
            <person name="Bosak S.A."/>
            <person name="Bradley R.K."/>
            <person name="Brand A.D."/>
            <person name="Brent M.R."/>
            <person name="Brooks A.N."/>
            <person name="Brown R.H."/>
            <person name="Butlin R.K."/>
            <person name="Caggese C."/>
            <person name="Calvi B.R."/>
            <person name="Bernardo de Carvalho A."/>
            <person name="Caspi A."/>
            <person name="Castrezana S."/>
            <person name="Celniker S.E."/>
            <person name="Chang J.L."/>
            <person name="Chapple C."/>
            <person name="Chatterji S."/>
            <person name="Chinwalla A."/>
            <person name="Civetta A."/>
            <person name="Clifton S.W."/>
            <person name="Comeron J.M."/>
            <person name="Costello J.C."/>
            <person name="Coyne J.A."/>
            <person name="Daub J."/>
            <person name="David R.G."/>
            <person name="Delcher A.L."/>
            <person name="Delehaunty K."/>
            <person name="Do C.B."/>
            <person name="Ebling H."/>
            <person name="Edwards K."/>
            <person name="Eickbush T."/>
            <person name="Evans J.D."/>
            <person name="Filipski A."/>
            <person name="Findeiss S."/>
            <person name="Freyhult E."/>
            <person name="Fulton L."/>
            <person name="Fulton R."/>
            <person name="Garcia A.C."/>
            <person name="Gardiner A."/>
            <person name="Garfield D.A."/>
            <person name="Garvin B.E."/>
            <person name="Gibson G."/>
            <person name="Gilbert D."/>
            <person name="Gnerre S."/>
            <person name="Godfrey J."/>
            <person name="Good R."/>
            <person name="Gotea V."/>
            <person name="Gravely B."/>
            <person name="Greenberg A.J."/>
            <person name="Griffiths-Jones S."/>
            <person name="Gross S."/>
            <person name="Guigo R."/>
            <person name="Gustafson E.A."/>
            <person name="Haerty W."/>
            <person name="Hahn M.W."/>
            <person name="Halligan D.L."/>
            <person name="Halpern A.L."/>
            <person name="Halter G.M."/>
            <person name="Han M.V."/>
            <person name="Heger A."/>
            <person name="Hillier L."/>
            <person name="Hinrichs A.S."/>
            <person name="Holmes I."/>
            <person name="Hoskins R.A."/>
            <person name="Hubisz M.J."/>
            <person name="Hultmark D."/>
            <person name="Huntley M.A."/>
            <person name="Jaffe D.B."/>
            <person name="Jagadeeshan S."/>
            <person name="Jeck W.R."/>
            <person name="Johnson J."/>
            <person name="Jones C.D."/>
            <person name="Jordan W.C."/>
            <person name="Karpen G.H."/>
            <person name="Kataoka E."/>
            <person name="Keightley P.D."/>
            <person name="Kheradpour P."/>
            <person name="Kirkness E.F."/>
            <person name="Koerich L.B."/>
            <person name="Kristiansen K."/>
            <person name="Kudrna D."/>
            <person name="Kulathinal R.J."/>
            <person name="Kumar S."/>
            <person name="Kwok R."/>
            <person name="Lander E."/>
            <person name="Langley C.H."/>
            <person name="Lapoint R."/>
            <person name="Lazzaro B.P."/>
            <person name="Lee S.J."/>
            <person name="Levesque L."/>
            <person name="Li R."/>
            <person name="Lin C.F."/>
            <person name="Lin M.F."/>
            <person name="Lindblad-Toh K."/>
            <person name="Llopart A."/>
            <person name="Long M."/>
            <person name="Low L."/>
            <person name="Lozovsky E."/>
            <person name="Lu J."/>
            <person name="Luo M."/>
            <person name="Machado C.A."/>
            <person name="Makalowski W."/>
            <person name="Marzo M."/>
            <person name="Matsuda M."/>
            <person name="Matzkin L."/>
            <person name="McAllister B."/>
            <person name="McBride C.S."/>
            <person name="McKernan B."/>
            <person name="McKernan K."/>
            <person name="Mendez-Lago M."/>
            <person name="Minx P."/>
            <person name="Mollenhauer M.U."/>
            <person name="Montooth K."/>
            <person name="Mount S.M."/>
            <person name="Mu X."/>
            <person name="Myers E."/>
            <person name="Negre B."/>
            <person name="Newfeld S."/>
            <person name="Nielsen R."/>
            <person name="Noor M.A."/>
            <person name="O'Grady P."/>
            <person name="Pachter L."/>
            <person name="Papaceit M."/>
            <person name="Parisi M.J."/>
            <person name="Parisi M."/>
            <person name="Parts L."/>
            <person name="Pedersen J.S."/>
            <person name="Pesole G."/>
            <person name="Phillippy A.M."/>
            <person name="Ponting C.P."/>
            <person name="Pop M."/>
            <person name="Porcelli D."/>
            <person name="Powell J.R."/>
            <person name="Prohaska S."/>
            <person name="Pruitt K."/>
            <person name="Puig M."/>
            <person name="Quesneville H."/>
            <person name="Ram K.R."/>
            <person name="Rand D."/>
            <person name="Rasmussen M.D."/>
            <person name="Reed L.K."/>
            <person name="Reenan R."/>
            <person name="Reily A."/>
            <person name="Remington K.A."/>
            <person name="Rieger T.T."/>
            <person name="Ritchie M.G."/>
            <person name="Robin C."/>
            <person name="Rogers Y.H."/>
            <person name="Rohde C."/>
            <person name="Rozas J."/>
            <person name="Rubenfield M.J."/>
            <person name="Ruiz A."/>
            <person name="Russo S."/>
            <person name="Salzberg S.L."/>
            <person name="Sanchez-Gracia A."/>
            <person name="Saranga D.J."/>
            <person name="Sato H."/>
            <person name="Schaeffer S.W."/>
            <person name="Schatz M.C."/>
            <person name="Schlenke T."/>
            <person name="Schwartz R."/>
            <person name="Segarra C."/>
            <person name="Singh R.S."/>
            <person name="Sirot L."/>
            <person name="Sirota M."/>
            <person name="Sisneros N.B."/>
            <person name="Smith C.D."/>
            <person name="Smith T.F."/>
            <person name="Spieth J."/>
            <person name="Stage D.E."/>
            <person name="Stark A."/>
            <person name="Stephan W."/>
            <person name="Strausberg R.L."/>
            <person name="Strempel S."/>
            <person name="Sturgill D."/>
            <person name="Sutton G."/>
            <person name="Sutton G.G."/>
            <person name="Tao W."/>
            <person name="Teichmann S."/>
            <person name="Tobari Y.N."/>
            <person name="Tomimura Y."/>
            <person name="Tsolas J.M."/>
            <person name="Valente V.L."/>
            <person name="Venter E."/>
            <person name="Venter J.C."/>
            <person name="Vicario S."/>
            <person name="Vieira F.G."/>
            <person name="Vilella A.J."/>
            <person name="Villasante A."/>
            <person name="Walenz B."/>
            <person name="Wang J."/>
            <person name="Wasserman M."/>
            <person name="Watts T."/>
            <person name="Wilson D."/>
            <person name="Wilson R.K."/>
            <person name="Wing R.A."/>
            <person name="Wolfner M.F."/>
            <person name="Wong A."/>
            <person name="Wong G.K."/>
            <person name="Wu C.I."/>
            <person name="Wu G."/>
            <person name="Yamamoto D."/>
            <person name="Yang H.P."/>
            <person name="Yang S.P."/>
            <person name="Yorke J.A."/>
            <person name="Yoshida K."/>
            <person name="Zdobnov E."/>
            <person name="Zhang P."/>
            <person name="Zhang Y."/>
            <person name="Zimin A.V."/>
            <person name="Baldwin J."/>
            <person name="Abdouelleil A."/>
            <person name="Abdulkadir J."/>
            <person name="Abebe A."/>
            <person name="Abera B."/>
            <person name="Abreu J."/>
            <person name="Acer S.C."/>
            <person name="Aftuck L."/>
            <person name="Alexander A."/>
            <person name="An P."/>
            <person name="Anderson E."/>
            <person name="Anderson S."/>
            <person name="Arachi H."/>
            <person name="Azer M."/>
            <person name="Bachantsang P."/>
            <person name="Barry A."/>
            <person name="Bayul T."/>
            <person name="Berlin A."/>
            <person name="Bessette D."/>
            <person name="Bloom T."/>
            <person name="Blye J."/>
            <person name="Boguslavskiy L."/>
            <person name="Bonnet C."/>
            <person name="Boukhgalter B."/>
            <person name="Bourzgui I."/>
            <person name="Brown A."/>
            <person name="Cahill P."/>
            <person name="Channer S."/>
            <person name="Cheshatsang Y."/>
            <person name="Chuda L."/>
            <person name="Citroen M."/>
            <person name="Collymore A."/>
            <person name="Cooke P."/>
            <person name="Costello M."/>
            <person name="D'Aco K."/>
            <person name="Daza R."/>
            <person name="De Haan G."/>
            <person name="DeGray S."/>
            <person name="DeMaso C."/>
            <person name="Dhargay N."/>
            <person name="Dooley K."/>
            <person name="Dooley E."/>
            <person name="Doricent M."/>
            <person name="Dorje P."/>
            <person name="Dorjee K."/>
            <person name="Dupes A."/>
            <person name="Elong R."/>
            <person name="Falk J."/>
            <person name="Farina A."/>
            <person name="Faro S."/>
            <person name="Ferguson D."/>
            <person name="Fisher S."/>
            <person name="Foley C.D."/>
            <person name="Franke A."/>
            <person name="Friedrich D."/>
            <person name="Gadbois L."/>
            <person name="Gearin G."/>
            <person name="Gearin C.R."/>
            <person name="Giannoukos G."/>
            <person name="Goode T."/>
            <person name="Graham J."/>
            <person name="Grandbois E."/>
            <person name="Grewal S."/>
            <person name="Gyaltsen K."/>
            <person name="Hafez N."/>
            <person name="Hagos B."/>
            <person name="Hall J."/>
            <person name="Henson C."/>
            <person name="Hollinger A."/>
            <person name="Honan T."/>
            <person name="Huard M.D."/>
            <person name="Hughes L."/>
            <person name="Hurhula B."/>
            <person name="Husby M.E."/>
            <person name="Kamat A."/>
            <person name="Kanga B."/>
            <person name="Kashin S."/>
            <person name="Khazanovich D."/>
            <person name="Kisner P."/>
            <person name="Lance K."/>
            <person name="Lara M."/>
            <person name="Lee W."/>
            <person name="Lennon N."/>
            <person name="Letendre F."/>
            <person name="LeVine R."/>
            <person name="Lipovsky A."/>
            <person name="Liu X."/>
            <person name="Liu J."/>
            <person name="Liu S."/>
            <person name="Lokyitsang T."/>
            <person name="Lokyitsang Y."/>
            <person name="Lubonja R."/>
            <person name="Lui A."/>
            <person name="MacDonald P."/>
            <person name="Magnisalis V."/>
            <person name="Maru K."/>
            <person name="Matthews C."/>
            <person name="McCusker W."/>
            <person name="McDonough S."/>
            <person name="Mehta T."/>
            <person name="Meldrim J."/>
            <person name="Meneus L."/>
            <person name="Mihai O."/>
            <person name="Mihalev A."/>
            <person name="Mihova T."/>
            <person name="Mittelman R."/>
            <person name="Mlenga V."/>
            <person name="Montmayeur A."/>
            <person name="Mulrain L."/>
            <person name="Navidi A."/>
            <person name="Naylor J."/>
            <person name="Negash T."/>
            <person name="Nguyen T."/>
            <person name="Nguyen N."/>
            <person name="Nicol R."/>
            <person name="Norbu C."/>
            <person name="Norbu N."/>
            <person name="Novod N."/>
            <person name="O'Neill B."/>
            <person name="Osman S."/>
            <person name="Markiewicz E."/>
            <person name="Oyono O.L."/>
            <person name="Patti C."/>
            <person name="Phunkhang P."/>
            <person name="Pierre F."/>
            <person name="Priest M."/>
            <person name="Raghuraman S."/>
            <person name="Rege F."/>
            <person name="Reyes R."/>
            <person name="Rise C."/>
            <person name="Rogov P."/>
            <person name="Ross K."/>
            <person name="Ryan E."/>
            <person name="Settipalli S."/>
            <person name="Shea T."/>
            <person name="Sherpa N."/>
            <person name="Shi L."/>
            <person name="Shih D."/>
            <person name="Sparrow T."/>
            <person name="Spaulding J."/>
            <person name="Stalker J."/>
            <person name="Stange-Thomann N."/>
            <person name="Stavropoulos S."/>
            <person name="Stone C."/>
            <person name="Strader C."/>
            <person name="Tesfaye S."/>
            <person name="Thomson T."/>
            <person name="Thoulutsang Y."/>
            <person name="Thoulutsang D."/>
            <person name="Topham K."/>
            <person name="Topping I."/>
            <person name="Tsamla T."/>
            <person name="Vassiliev H."/>
            <person name="Vo A."/>
            <person name="Wangchuk T."/>
            <person name="Wangdi T."/>
            <person name="Weiand M."/>
            <person name="Wilkinson J."/>
            <person name="Wilson A."/>
            <person name="Yadav S."/>
            <person name="Young G."/>
            <person name="Yu Q."/>
            <person name="Zembek L."/>
            <person name="Zhong D."/>
            <person name="Zimmer A."/>
            <person name="Zwirko Z."/>
            <person name="Jaffe D.B."/>
            <person name="Alvarez P."/>
            <person name="Brockman W."/>
            <person name="Butler J."/>
            <person name="Chin C."/>
            <person name="Gnerre S."/>
            <person name="Grabherr M."/>
            <person name="Kleber M."/>
            <person name="Mauceli E."/>
            <person name="MacCallum I."/>
        </authorList>
    </citation>
    <scope>NUCLEOTIDE SEQUENCE [LARGE SCALE GENOMIC DNA]</scope>
    <source>
        <strain evidence="1 2">TSC#14021-0224.01</strain>
    </source>
</reference>
<proteinExistence type="predicted"/>
<gene>
    <name evidence="1" type="primary">Dere\GG16507</name>
    <name evidence="1" type="ORF">Dere_GG16507</name>
</gene>